<accession>A0A1Y6CK43</accession>
<evidence type="ECO:0000313" key="4">
    <source>
        <dbReference type="Proteomes" id="UP000192917"/>
    </source>
</evidence>
<feature type="compositionally biased region" description="Low complexity" evidence="1">
    <location>
        <begin position="121"/>
        <end position="133"/>
    </location>
</feature>
<evidence type="ECO:0000313" key="3">
    <source>
        <dbReference type="EMBL" id="SMF56587.1"/>
    </source>
</evidence>
<dbReference type="STRING" id="560819.SAMN05428998_12115"/>
<keyword evidence="2" id="KW-0732">Signal</keyword>
<reference evidence="3 4" key="1">
    <citation type="submission" date="2017-04" db="EMBL/GenBank/DDBJ databases">
        <authorList>
            <person name="Afonso C.L."/>
            <person name="Miller P.J."/>
            <person name="Scott M.A."/>
            <person name="Spackman E."/>
            <person name="Goraichik I."/>
            <person name="Dimitrov K.M."/>
            <person name="Suarez D.L."/>
            <person name="Swayne D.E."/>
        </authorList>
    </citation>
    <scope>NUCLEOTIDE SEQUENCE [LARGE SCALE GENOMIC DNA]</scope>
    <source>
        <strain evidence="3 4">USBA 355</strain>
    </source>
</reference>
<sequence length="143" mass="14780">MNKLKLLALTLVSATALSTLPALAESAVAMHIENAWKSDPTFAKQPYHLSWQHYENQVAAREGTAAATSTATAATQAQAQATAPAAAQPDQVSRAFEAERLEGAQPSFADDTTAATRHHGVASSGSATAANAGVPSESRGHRS</sequence>
<dbReference type="AlphaFoldDB" id="A0A1Y6CK43"/>
<proteinExistence type="predicted"/>
<dbReference type="Proteomes" id="UP000192917">
    <property type="component" value="Unassembled WGS sequence"/>
</dbReference>
<gene>
    <name evidence="3" type="ORF">SAMN05428998_12115</name>
</gene>
<feature type="region of interest" description="Disordered" evidence="1">
    <location>
        <begin position="102"/>
        <end position="143"/>
    </location>
</feature>
<evidence type="ECO:0000256" key="2">
    <source>
        <dbReference type="SAM" id="SignalP"/>
    </source>
</evidence>
<feature type="chain" id="PRO_5012802916" evidence="2">
    <location>
        <begin position="25"/>
        <end position="143"/>
    </location>
</feature>
<dbReference type="RefSeq" id="WP_085124754.1">
    <property type="nucleotide sequence ID" value="NZ_FWZX01000021.1"/>
</dbReference>
<protein>
    <submittedName>
        <fullName evidence="3">Uncharacterized protein</fullName>
    </submittedName>
</protein>
<evidence type="ECO:0000256" key="1">
    <source>
        <dbReference type="SAM" id="MobiDB-lite"/>
    </source>
</evidence>
<keyword evidence="4" id="KW-1185">Reference proteome</keyword>
<feature type="signal peptide" evidence="2">
    <location>
        <begin position="1"/>
        <end position="24"/>
    </location>
</feature>
<name>A0A1Y6CK43_9PROT</name>
<dbReference type="EMBL" id="FWZX01000021">
    <property type="protein sequence ID" value="SMF56587.1"/>
    <property type="molecule type" value="Genomic_DNA"/>
</dbReference>
<organism evidence="3 4">
    <name type="scientific">Tistlia consotensis USBA 355</name>
    <dbReference type="NCBI Taxonomy" id="560819"/>
    <lineage>
        <taxon>Bacteria</taxon>
        <taxon>Pseudomonadati</taxon>
        <taxon>Pseudomonadota</taxon>
        <taxon>Alphaproteobacteria</taxon>
        <taxon>Rhodospirillales</taxon>
        <taxon>Rhodovibrionaceae</taxon>
        <taxon>Tistlia</taxon>
    </lineage>
</organism>